<feature type="compositionally biased region" description="Low complexity" evidence="7">
    <location>
        <begin position="195"/>
        <end position="207"/>
    </location>
</feature>
<keyword evidence="5" id="KW-0810">Translation regulation</keyword>
<protein>
    <recommendedName>
        <fullName evidence="8">RWD domain-containing protein</fullName>
    </recommendedName>
</protein>
<dbReference type="SUPFAM" id="SSF54495">
    <property type="entry name" value="UBC-like"/>
    <property type="match status" value="1"/>
</dbReference>
<dbReference type="AlphaFoldDB" id="A0A9W7ZW95"/>
<dbReference type="InterPro" id="IPR006575">
    <property type="entry name" value="RWD_dom"/>
</dbReference>
<dbReference type="OrthoDB" id="69641at2759"/>
<dbReference type="InterPro" id="IPR020569">
    <property type="entry name" value="UPF0029_Impact_CS"/>
</dbReference>
<comment type="caution">
    <text evidence="9">The sequence shown here is derived from an EMBL/GenBank/DDBJ whole genome shotgun (WGS) entry which is preliminary data.</text>
</comment>
<name>A0A9W7ZW95_9FUNG</name>
<dbReference type="SMART" id="SM00591">
    <property type="entry name" value="RWD"/>
    <property type="match status" value="1"/>
</dbReference>
<feature type="region of interest" description="Disordered" evidence="7">
    <location>
        <begin position="172"/>
        <end position="212"/>
    </location>
</feature>
<dbReference type="Pfam" id="PF05773">
    <property type="entry name" value="RWD"/>
    <property type="match status" value="1"/>
</dbReference>
<dbReference type="Gene3D" id="3.10.110.10">
    <property type="entry name" value="Ubiquitin Conjugating Enzyme"/>
    <property type="match status" value="1"/>
</dbReference>
<feature type="domain" description="RWD" evidence="8">
    <location>
        <begin position="20"/>
        <end position="152"/>
    </location>
</feature>
<proteinExistence type="inferred from homology"/>
<keyword evidence="6" id="KW-0346">Stress response</keyword>
<keyword evidence="10" id="KW-1185">Reference proteome</keyword>
<dbReference type="PANTHER" id="PTHR16301:SF25">
    <property type="entry name" value="PROTEIN IMPACT"/>
    <property type="match status" value="1"/>
</dbReference>
<sequence length="391" mass="42881">MTDTNLPAAETADNRERQDEEVTALEAIYGDAILRPETDSDPPGAHRTYTGRFVVDDRQVVLTFRLYYPASYPSRDPPLIEWLGAAHVIPSSTEVPEDHRNHTFIRSLANVPLTASLLEPIAENFSRLWEDSLHEVVIFQWLDWLEGYLRERWADLPSLDKLVERYAPSASGTPAHTVVEEDATGTCLPPPDTTPPGNTNNTTLGMPADAATAPKPSFDRTKLLVQPLLHQAYLSDFAGLTMPPITTGGRIEDRHSVFVAHVATVTSIHQAQFVVWQLLQDRKIAKATHNIVAYRIGGAPTTTTVATVNAIGRQGGHQDYDDDGESAAGGRLLHLLQLLDIHDVVVVVTRWYGGIHLGADRFKHINNSARQTLDAAGLIPAKPAGGAKGRR</sequence>
<dbReference type="GO" id="GO:0005737">
    <property type="term" value="C:cytoplasm"/>
    <property type="evidence" value="ECO:0007669"/>
    <property type="project" value="UniProtKB-SubCell"/>
</dbReference>
<dbReference type="PROSITE" id="PS00910">
    <property type="entry name" value="UPF0029"/>
    <property type="match status" value="1"/>
</dbReference>
<evidence type="ECO:0000256" key="2">
    <source>
        <dbReference type="ARBA" id="ARBA00007665"/>
    </source>
</evidence>
<evidence type="ECO:0000256" key="5">
    <source>
        <dbReference type="ARBA" id="ARBA00022845"/>
    </source>
</evidence>
<evidence type="ECO:0000313" key="9">
    <source>
        <dbReference type="EMBL" id="KAJ1915238.1"/>
    </source>
</evidence>
<dbReference type="InterPro" id="IPR023582">
    <property type="entry name" value="Impact"/>
</dbReference>
<organism evidence="9 10">
    <name type="scientific">Tieghemiomyces parasiticus</name>
    <dbReference type="NCBI Taxonomy" id="78921"/>
    <lineage>
        <taxon>Eukaryota</taxon>
        <taxon>Fungi</taxon>
        <taxon>Fungi incertae sedis</taxon>
        <taxon>Zoopagomycota</taxon>
        <taxon>Kickxellomycotina</taxon>
        <taxon>Dimargaritomycetes</taxon>
        <taxon>Dimargaritales</taxon>
        <taxon>Dimargaritaceae</taxon>
        <taxon>Tieghemiomyces</taxon>
    </lineage>
</organism>
<comment type="subcellular location">
    <subcellularLocation>
        <location evidence="1">Cytoplasm</location>
    </subcellularLocation>
</comment>
<dbReference type="Proteomes" id="UP001150569">
    <property type="component" value="Unassembled WGS sequence"/>
</dbReference>
<gene>
    <name evidence="9" type="ORF">IWQ60_008507</name>
</gene>
<dbReference type="PANTHER" id="PTHR16301">
    <property type="entry name" value="IMPACT-RELATED"/>
    <property type="match status" value="1"/>
</dbReference>
<feature type="region of interest" description="Disordered" evidence="7">
    <location>
        <begin position="1"/>
        <end position="20"/>
    </location>
</feature>
<dbReference type="GO" id="GO:0140469">
    <property type="term" value="P:GCN2-mediated signaling"/>
    <property type="evidence" value="ECO:0007669"/>
    <property type="project" value="TreeGrafter"/>
</dbReference>
<keyword evidence="4" id="KW-0678">Repressor</keyword>
<keyword evidence="3" id="KW-0963">Cytoplasm</keyword>
<evidence type="ECO:0000256" key="1">
    <source>
        <dbReference type="ARBA" id="ARBA00004496"/>
    </source>
</evidence>
<evidence type="ECO:0000256" key="7">
    <source>
        <dbReference type="SAM" id="MobiDB-lite"/>
    </source>
</evidence>
<evidence type="ECO:0000256" key="4">
    <source>
        <dbReference type="ARBA" id="ARBA00022491"/>
    </source>
</evidence>
<dbReference type="CDD" id="cd23821">
    <property type="entry name" value="RWD_IMPACT"/>
    <property type="match status" value="1"/>
</dbReference>
<evidence type="ECO:0000259" key="8">
    <source>
        <dbReference type="PROSITE" id="PS50908"/>
    </source>
</evidence>
<dbReference type="GO" id="GO:0006446">
    <property type="term" value="P:regulation of translational initiation"/>
    <property type="evidence" value="ECO:0007669"/>
    <property type="project" value="TreeGrafter"/>
</dbReference>
<evidence type="ECO:0000256" key="6">
    <source>
        <dbReference type="ARBA" id="ARBA00023016"/>
    </source>
</evidence>
<dbReference type="SUPFAM" id="SSF54211">
    <property type="entry name" value="Ribosomal protein S5 domain 2-like"/>
    <property type="match status" value="1"/>
</dbReference>
<dbReference type="PROSITE" id="PS50908">
    <property type="entry name" value="RWD"/>
    <property type="match status" value="1"/>
</dbReference>
<dbReference type="InterPro" id="IPR016135">
    <property type="entry name" value="UBQ-conjugating_enzyme/RWD"/>
</dbReference>
<reference evidence="9" key="1">
    <citation type="submission" date="2022-07" db="EMBL/GenBank/DDBJ databases">
        <title>Phylogenomic reconstructions and comparative analyses of Kickxellomycotina fungi.</title>
        <authorList>
            <person name="Reynolds N.K."/>
            <person name="Stajich J.E."/>
            <person name="Barry K."/>
            <person name="Grigoriev I.V."/>
            <person name="Crous P."/>
            <person name="Smith M.E."/>
        </authorList>
    </citation>
    <scope>NUCLEOTIDE SEQUENCE</scope>
    <source>
        <strain evidence="9">RSA 861</strain>
    </source>
</reference>
<dbReference type="InterPro" id="IPR036956">
    <property type="entry name" value="Impact_N_sf"/>
</dbReference>
<comment type="similarity">
    <text evidence="2">Belongs to the IMPACT family.</text>
</comment>
<dbReference type="InterPro" id="IPR020568">
    <property type="entry name" value="Ribosomal_Su5_D2-typ_SF"/>
</dbReference>
<accession>A0A9W7ZW95</accession>
<dbReference type="Gene3D" id="3.30.230.30">
    <property type="entry name" value="Impact, N-terminal domain"/>
    <property type="match status" value="1"/>
</dbReference>
<dbReference type="EMBL" id="JANBPT010000641">
    <property type="protein sequence ID" value="KAJ1915238.1"/>
    <property type="molecule type" value="Genomic_DNA"/>
</dbReference>
<dbReference type="InterPro" id="IPR001498">
    <property type="entry name" value="Impact_N"/>
</dbReference>
<evidence type="ECO:0000313" key="10">
    <source>
        <dbReference type="Proteomes" id="UP001150569"/>
    </source>
</evidence>
<dbReference type="Pfam" id="PF01205">
    <property type="entry name" value="Impact_N"/>
    <property type="match status" value="1"/>
</dbReference>
<evidence type="ECO:0000256" key="3">
    <source>
        <dbReference type="ARBA" id="ARBA00022490"/>
    </source>
</evidence>